<dbReference type="PANTHER" id="PTHR30136:SF34">
    <property type="entry name" value="TRANSCRIPTIONAL REGULATOR"/>
    <property type="match status" value="1"/>
</dbReference>
<keyword evidence="2" id="KW-0238">DNA-binding</keyword>
<dbReference type="RefSeq" id="WP_261500133.1">
    <property type="nucleotide sequence ID" value="NZ_JAODYH010000004.1"/>
</dbReference>
<keyword evidence="7" id="KW-1185">Reference proteome</keyword>
<feature type="domain" description="IclR-ED" evidence="5">
    <location>
        <begin position="76"/>
        <end position="260"/>
    </location>
</feature>
<dbReference type="EMBL" id="JAODYH010000004">
    <property type="protein sequence ID" value="MCT9810971.1"/>
    <property type="molecule type" value="Genomic_DNA"/>
</dbReference>
<dbReference type="Proteomes" id="UP001525968">
    <property type="component" value="Unassembled WGS sequence"/>
</dbReference>
<organism evidence="6 7">
    <name type="scientific">Acidovorax bellezanensis</name>
    <dbReference type="NCBI Taxonomy" id="2976702"/>
    <lineage>
        <taxon>Bacteria</taxon>
        <taxon>Pseudomonadati</taxon>
        <taxon>Pseudomonadota</taxon>
        <taxon>Betaproteobacteria</taxon>
        <taxon>Burkholderiales</taxon>
        <taxon>Comamonadaceae</taxon>
        <taxon>Acidovorax</taxon>
    </lineage>
</organism>
<evidence type="ECO:0000313" key="6">
    <source>
        <dbReference type="EMBL" id="MCT9810971.1"/>
    </source>
</evidence>
<proteinExistence type="predicted"/>
<gene>
    <name evidence="6" type="ORF">N0K08_10025</name>
</gene>
<dbReference type="Pfam" id="PF09339">
    <property type="entry name" value="HTH_IclR"/>
    <property type="match status" value="1"/>
</dbReference>
<feature type="domain" description="HTH iclR-type" evidence="4">
    <location>
        <begin position="13"/>
        <end position="75"/>
    </location>
</feature>
<keyword evidence="1" id="KW-0805">Transcription regulation</keyword>
<dbReference type="InterPro" id="IPR036388">
    <property type="entry name" value="WH-like_DNA-bd_sf"/>
</dbReference>
<dbReference type="PROSITE" id="PS51078">
    <property type="entry name" value="ICLR_ED"/>
    <property type="match status" value="1"/>
</dbReference>
<dbReference type="InterPro" id="IPR014757">
    <property type="entry name" value="Tscrpt_reg_IclR_C"/>
</dbReference>
<dbReference type="Gene3D" id="1.10.10.10">
    <property type="entry name" value="Winged helix-like DNA-binding domain superfamily/Winged helix DNA-binding domain"/>
    <property type="match status" value="1"/>
</dbReference>
<dbReference type="InterPro" id="IPR029016">
    <property type="entry name" value="GAF-like_dom_sf"/>
</dbReference>
<dbReference type="Gene3D" id="3.30.450.40">
    <property type="match status" value="1"/>
</dbReference>
<dbReference type="PROSITE" id="PS51077">
    <property type="entry name" value="HTH_ICLR"/>
    <property type="match status" value="1"/>
</dbReference>
<evidence type="ECO:0000256" key="1">
    <source>
        <dbReference type="ARBA" id="ARBA00023015"/>
    </source>
</evidence>
<dbReference type="Pfam" id="PF01614">
    <property type="entry name" value="IclR_C"/>
    <property type="match status" value="1"/>
</dbReference>
<comment type="caution">
    <text evidence="6">The sequence shown here is derived from an EMBL/GenBank/DDBJ whole genome shotgun (WGS) entry which is preliminary data.</text>
</comment>
<evidence type="ECO:0000259" key="5">
    <source>
        <dbReference type="PROSITE" id="PS51078"/>
    </source>
</evidence>
<reference evidence="6 7" key="1">
    <citation type="submission" date="2022-09" db="EMBL/GenBank/DDBJ databases">
        <title>Draft genome of isolate Be4.</title>
        <authorList>
            <person name="Sanchez-Castro I."/>
            <person name="Martinez-Rodriguez P."/>
            <person name="Descostes M."/>
            <person name="Merroun M."/>
        </authorList>
    </citation>
    <scope>NUCLEOTIDE SEQUENCE [LARGE SCALE GENOMIC DNA]</scope>
    <source>
        <strain evidence="6 7">Be4</strain>
    </source>
</reference>
<dbReference type="InterPro" id="IPR005471">
    <property type="entry name" value="Tscrpt_reg_IclR_N"/>
</dbReference>
<dbReference type="SUPFAM" id="SSF55781">
    <property type="entry name" value="GAF domain-like"/>
    <property type="match status" value="1"/>
</dbReference>
<evidence type="ECO:0000256" key="2">
    <source>
        <dbReference type="ARBA" id="ARBA00023125"/>
    </source>
</evidence>
<accession>A0ABT2PKH3</accession>
<dbReference type="PANTHER" id="PTHR30136">
    <property type="entry name" value="HELIX-TURN-HELIX TRANSCRIPTIONAL REGULATOR, ICLR FAMILY"/>
    <property type="match status" value="1"/>
</dbReference>
<evidence type="ECO:0000256" key="3">
    <source>
        <dbReference type="ARBA" id="ARBA00023163"/>
    </source>
</evidence>
<protein>
    <submittedName>
        <fullName evidence="6">Helix-turn-helix domain-containing protein</fullName>
    </submittedName>
</protein>
<keyword evidence="3" id="KW-0804">Transcription</keyword>
<dbReference type="InterPro" id="IPR050707">
    <property type="entry name" value="HTH_MetabolicPath_Reg"/>
</dbReference>
<dbReference type="SUPFAM" id="SSF46785">
    <property type="entry name" value="Winged helix' DNA-binding domain"/>
    <property type="match status" value="1"/>
</dbReference>
<evidence type="ECO:0000259" key="4">
    <source>
        <dbReference type="PROSITE" id="PS51077"/>
    </source>
</evidence>
<dbReference type="SMART" id="SM00346">
    <property type="entry name" value="HTH_ICLR"/>
    <property type="match status" value="1"/>
</dbReference>
<evidence type="ECO:0000313" key="7">
    <source>
        <dbReference type="Proteomes" id="UP001525968"/>
    </source>
</evidence>
<dbReference type="InterPro" id="IPR036390">
    <property type="entry name" value="WH_DNA-bd_sf"/>
</dbReference>
<sequence length="284" mass="30789">MSTVNPESSTLYVQSLATGVSVLKAFNTERSSMSLPEIAAAVGISKSAAQRFAFTLEALGLLNKDPHSKRYSLSSLNLDAGYQYLQSHPLLDRANPYLLDLNQRSGETVNLAEPAGDNMVYIGRFSSLVRLIMHMPIGQRIPMFCASTGRTYLSGLSDDAAHAILSRSDRVRYTPKTETNVDALMAIVQRAREDGFAYCDEEFYRGDLALAVPVRDGAGNIIAGLNLSVSSTEWTAKRAIAKFVPLMLETARLISTTPPNVAAQRPFRTELRIPRGEGGSAAGA</sequence>
<name>A0ABT2PKH3_9BURK</name>